<reference evidence="2 3" key="2">
    <citation type="submission" date="2016-08" db="EMBL/GenBank/DDBJ databases">
        <title>Pervasive Adenine N6-methylation of Active Genes in Fungi.</title>
        <authorList>
            <consortium name="DOE Joint Genome Institute"/>
            <person name="Mondo S.J."/>
            <person name="Dannebaum R.O."/>
            <person name="Kuo R.C."/>
            <person name="Labutti K."/>
            <person name="Haridas S."/>
            <person name="Kuo A."/>
            <person name="Salamov A."/>
            <person name="Ahrendt S.R."/>
            <person name="Lipzen A."/>
            <person name="Sullivan W."/>
            <person name="Andreopoulos W.B."/>
            <person name="Clum A."/>
            <person name="Lindquist E."/>
            <person name="Daum C."/>
            <person name="Ramamoorthy G.K."/>
            <person name="Gryganskyi A."/>
            <person name="Culley D."/>
            <person name="Magnuson J.K."/>
            <person name="James T.Y."/>
            <person name="O'Malley M.A."/>
            <person name="Stajich J.E."/>
            <person name="Spatafora J.W."/>
            <person name="Visel A."/>
            <person name="Grigoriev I.V."/>
        </authorList>
    </citation>
    <scope>NUCLEOTIDE SEQUENCE [LARGE SCALE GENOMIC DNA]</scope>
    <source>
        <strain evidence="3">finn</strain>
    </source>
</reference>
<dbReference type="Proteomes" id="UP000193719">
    <property type="component" value="Unassembled WGS sequence"/>
</dbReference>
<protein>
    <submittedName>
        <fullName evidence="2">PR-1-like protein</fullName>
    </submittedName>
</protein>
<feature type="domain" description="SCP" evidence="1">
    <location>
        <begin position="8"/>
        <end position="134"/>
    </location>
</feature>
<dbReference type="OrthoDB" id="2128882at2759"/>
<dbReference type="PANTHER" id="PTHR10334">
    <property type="entry name" value="CYSTEINE-RICH SECRETORY PROTEIN-RELATED"/>
    <property type="match status" value="1"/>
</dbReference>
<dbReference type="SMART" id="SM00198">
    <property type="entry name" value="SCP"/>
    <property type="match status" value="1"/>
</dbReference>
<dbReference type="InterPro" id="IPR035940">
    <property type="entry name" value="CAP_sf"/>
</dbReference>
<dbReference type="InterPro" id="IPR001283">
    <property type="entry name" value="CRISP-related"/>
</dbReference>
<dbReference type="GO" id="GO:0005576">
    <property type="term" value="C:extracellular region"/>
    <property type="evidence" value="ECO:0007669"/>
    <property type="project" value="InterPro"/>
</dbReference>
<evidence type="ECO:0000313" key="3">
    <source>
        <dbReference type="Proteomes" id="UP000193719"/>
    </source>
</evidence>
<dbReference type="PRINTS" id="PR00837">
    <property type="entry name" value="V5TPXLIKE"/>
</dbReference>
<name>A0A1Y1V4P4_9FUNG</name>
<dbReference type="EMBL" id="MCFH01000034">
    <property type="protein sequence ID" value="ORX46607.1"/>
    <property type="molecule type" value="Genomic_DNA"/>
</dbReference>
<evidence type="ECO:0000313" key="2">
    <source>
        <dbReference type="EMBL" id="ORX46607.1"/>
    </source>
</evidence>
<dbReference type="Pfam" id="PF00188">
    <property type="entry name" value="CAP"/>
    <property type="match status" value="1"/>
</dbReference>
<dbReference type="InterPro" id="IPR014044">
    <property type="entry name" value="CAP_dom"/>
</dbReference>
<sequence length="134" mass="15331">VNAQLTSEQKDSLLYLHRKTRDAVGASNMQTLYWSSTLASEAQAYAEKCVGLNHSGVMGENLATATYNNVERLYHLWEDEREIFEESDSYRKKFPGYHSFGHYTQIVWAANTKVGCGQAYCKNLSQPYNLVCRY</sequence>
<feature type="non-terminal residue" evidence="2">
    <location>
        <position position="1"/>
    </location>
</feature>
<dbReference type="InterPro" id="IPR018244">
    <property type="entry name" value="Allrgn_V5/Tpx1_CS"/>
</dbReference>
<gene>
    <name evidence="2" type="ORF">BCR36DRAFT_265210</name>
</gene>
<reference evidence="2 3" key="1">
    <citation type="submission" date="2016-08" db="EMBL/GenBank/DDBJ databases">
        <title>Genomes of anaerobic fungi encode conserved fungal cellulosomes for biomass hydrolysis.</title>
        <authorList>
            <consortium name="DOE Joint Genome Institute"/>
            <person name="Haitjema C.H."/>
            <person name="Gilmore S.P."/>
            <person name="Henske J.K."/>
            <person name="Solomon K.V."/>
            <person name="De Groot R."/>
            <person name="Kuo A."/>
            <person name="Mondo S.J."/>
            <person name="Salamov A.A."/>
            <person name="Labutti K."/>
            <person name="Zhao Z."/>
            <person name="Chiniquy J."/>
            <person name="Barry K."/>
            <person name="Brewer H.M."/>
            <person name="Purvine S.O."/>
            <person name="Wright A.T."/>
            <person name="Boxma B."/>
            <person name="Van Alen T."/>
            <person name="Hackstein J.H."/>
            <person name="Baker S.E."/>
            <person name="Grigoriev I.V."/>
            <person name="O'Malley M.A."/>
        </authorList>
    </citation>
    <scope>NUCLEOTIDE SEQUENCE [LARGE SCALE GENOMIC DNA]</scope>
    <source>
        <strain evidence="3">finn</strain>
    </source>
</reference>
<dbReference type="STRING" id="1754191.A0A1Y1V4P4"/>
<dbReference type="AlphaFoldDB" id="A0A1Y1V4P4"/>
<evidence type="ECO:0000259" key="1">
    <source>
        <dbReference type="SMART" id="SM00198"/>
    </source>
</evidence>
<feature type="non-terminal residue" evidence="2">
    <location>
        <position position="134"/>
    </location>
</feature>
<accession>A0A1Y1V4P4</accession>
<keyword evidence="3" id="KW-1185">Reference proteome</keyword>
<dbReference type="CDD" id="cd05380">
    <property type="entry name" value="CAP_euk"/>
    <property type="match status" value="1"/>
</dbReference>
<dbReference type="Gene3D" id="3.40.33.10">
    <property type="entry name" value="CAP"/>
    <property type="match status" value="1"/>
</dbReference>
<dbReference type="PROSITE" id="PS01009">
    <property type="entry name" value="CRISP_1"/>
    <property type="match status" value="1"/>
</dbReference>
<organism evidence="2 3">
    <name type="scientific">Piromyces finnis</name>
    <dbReference type="NCBI Taxonomy" id="1754191"/>
    <lineage>
        <taxon>Eukaryota</taxon>
        <taxon>Fungi</taxon>
        <taxon>Fungi incertae sedis</taxon>
        <taxon>Chytridiomycota</taxon>
        <taxon>Chytridiomycota incertae sedis</taxon>
        <taxon>Neocallimastigomycetes</taxon>
        <taxon>Neocallimastigales</taxon>
        <taxon>Neocallimastigaceae</taxon>
        <taxon>Piromyces</taxon>
    </lineage>
</organism>
<dbReference type="SUPFAM" id="SSF55797">
    <property type="entry name" value="PR-1-like"/>
    <property type="match status" value="1"/>
</dbReference>
<proteinExistence type="predicted"/>
<comment type="caution">
    <text evidence="2">The sequence shown here is derived from an EMBL/GenBank/DDBJ whole genome shotgun (WGS) entry which is preliminary data.</text>
</comment>